<keyword evidence="3" id="KW-1185">Reference proteome</keyword>
<feature type="transmembrane region" description="Helical" evidence="1">
    <location>
        <begin position="139"/>
        <end position="158"/>
    </location>
</feature>
<dbReference type="RefSeq" id="XP_028547300.1">
    <property type="nucleotide sequence ID" value="XM_028691499.1"/>
</dbReference>
<evidence type="ECO:0000313" key="2">
    <source>
        <dbReference type="EMBL" id="GAW84711.1"/>
    </source>
</evidence>
<dbReference type="Proteomes" id="UP000195521">
    <property type="component" value="Unassembled WGS sequence"/>
</dbReference>
<sequence length="167" mass="19884">MNNQIKYDIDKIFPNCIHDYCNNTNDRTKIYNDINLQRLCINIKNKFSNSKTSCNFLYECKKLVLYLDYINSIKSSQYIKTSCIFFNYILKVLLKDCQNSVQKTEDAYKVMNDEINKNSFKNVQKRMKLLASWTNSRNFILTLINISLSVLMITFLLYKIKQKKHIL</sequence>
<gene>
    <name evidence="2" type="ORF">PGO_004540</name>
</gene>
<name>A0A1Y1JQD5_PLAGO</name>
<dbReference type="OrthoDB" id="10286000at2759"/>
<evidence type="ECO:0000256" key="1">
    <source>
        <dbReference type="SAM" id="Phobius"/>
    </source>
</evidence>
<evidence type="ECO:0000313" key="3">
    <source>
        <dbReference type="Proteomes" id="UP000195521"/>
    </source>
</evidence>
<dbReference type="EMBL" id="BDQF01000670">
    <property type="protein sequence ID" value="GAW84711.1"/>
    <property type="molecule type" value="Genomic_DNA"/>
</dbReference>
<proteinExistence type="predicted"/>
<keyword evidence="1" id="KW-0812">Transmembrane</keyword>
<comment type="caution">
    <text evidence="2">The sequence shown here is derived from an EMBL/GenBank/DDBJ whole genome shotgun (WGS) entry which is preliminary data.</text>
</comment>
<keyword evidence="1" id="KW-0472">Membrane</keyword>
<protein>
    <submittedName>
        <fullName evidence="2">Variable surface protein</fullName>
    </submittedName>
</protein>
<organism evidence="2 3">
    <name type="scientific">Plasmodium gonderi</name>
    <dbReference type="NCBI Taxonomy" id="77519"/>
    <lineage>
        <taxon>Eukaryota</taxon>
        <taxon>Sar</taxon>
        <taxon>Alveolata</taxon>
        <taxon>Apicomplexa</taxon>
        <taxon>Aconoidasida</taxon>
        <taxon>Haemosporida</taxon>
        <taxon>Plasmodiidae</taxon>
        <taxon>Plasmodium</taxon>
        <taxon>Plasmodium (Plasmodium)</taxon>
    </lineage>
</organism>
<dbReference type="GeneID" id="39745519"/>
<reference evidence="3" key="1">
    <citation type="submission" date="2017-04" db="EMBL/GenBank/DDBJ databases">
        <title>Plasmodium gonderi genome.</title>
        <authorList>
            <person name="Arisue N."/>
            <person name="Honma H."/>
            <person name="Kawai S."/>
            <person name="Tougan T."/>
            <person name="Tanabe K."/>
            <person name="Horii T."/>
        </authorList>
    </citation>
    <scope>NUCLEOTIDE SEQUENCE [LARGE SCALE GENOMIC DNA]</scope>
    <source>
        <strain evidence="3">ATCC 30045</strain>
    </source>
</reference>
<accession>A0A1Y1JQD5</accession>
<dbReference type="AlphaFoldDB" id="A0A1Y1JQD5"/>
<keyword evidence="1" id="KW-1133">Transmembrane helix</keyword>